<keyword evidence="1" id="KW-1133">Transmembrane helix</keyword>
<name>A0A0V1DPP6_TRIPS</name>
<keyword evidence="3" id="KW-1185">Reference proteome</keyword>
<evidence type="ECO:0000313" key="2">
    <source>
        <dbReference type="EMBL" id="KRY63377.1"/>
    </source>
</evidence>
<organism evidence="2 3">
    <name type="scientific">Trichinella pseudospiralis</name>
    <name type="common">Parasitic roundworm</name>
    <dbReference type="NCBI Taxonomy" id="6337"/>
    <lineage>
        <taxon>Eukaryota</taxon>
        <taxon>Metazoa</taxon>
        <taxon>Ecdysozoa</taxon>
        <taxon>Nematoda</taxon>
        <taxon>Enoplea</taxon>
        <taxon>Dorylaimia</taxon>
        <taxon>Trichinellida</taxon>
        <taxon>Trichinellidae</taxon>
        <taxon>Trichinella</taxon>
    </lineage>
</organism>
<keyword evidence="1" id="KW-0472">Membrane</keyword>
<reference evidence="2 3" key="1">
    <citation type="submission" date="2015-01" db="EMBL/GenBank/DDBJ databases">
        <title>Evolution of Trichinella species and genotypes.</title>
        <authorList>
            <person name="Korhonen P.K."/>
            <person name="Edoardo P."/>
            <person name="Giuseppe L.R."/>
            <person name="Gasser R.B."/>
        </authorList>
    </citation>
    <scope>NUCLEOTIDE SEQUENCE [LARGE SCALE GENOMIC DNA]</scope>
    <source>
        <strain evidence="2">ISS470</strain>
    </source>
</reference>
<dbReference type="EMBL" id="JYDT01002382">
    <property type="protein sequence ID" value="KRY63377.1"/>
    <property type="molecule type" value="Genomic_DNA"/>
</dbReference>
<evidence type="ECO:0000313" key="3">
    <source>
        <dbReference type="Proteomes" id="UP000054995"/>
    </source>
</evidence>
<evidence type="ECO:0000256" key="1">
    <source>
        <dbReference type="SAM" id="Phobius"/>
    </source>
</evidence>
<gene>
    <name evidence="2" type="ORF">T4D_16456</name>
</gene>
<proteinExistence type="predicted"/>
<comment type="caution">
    <text evidence="2">The sequence shown here is derived from an EMBL/GenBank/DDBJ whole genome shotgun (WGS) entry which is preliminary data.</text>
</comment>
<dbReference type="Proteomes" id="UP000054995">
    <property type="component" value="Unassembled WGS sequence"/>
</dbReference>
<protein>
    <submittedName>
        <fullName evidence="2">Uncharacterized protein</fullName>
    </submittedName>
</protein>
<feature type="transmembrane region" description="Helical" evidence="1">
    <location>
        <begin position="12"/>
        <end position="35"/>
    </location>
</feature>
<keyword evidence="1" id="KW-0812">Transmembrane</keyword>
<dbReference type="AlphaFoldDB" id="A0A0V1DPP6"/>
<accession>A0A0V1DPP6</accession>
<sequence length="42" mass="4960">MLDLYLRQSIDNILVFLEIVHVKFFAISVLSYYLFPHNSVNS</sequence>